<gene>
    <name evidence="1" type="ORF">S03H2_23764</name>
</gene>
<feature type="non-terminal residue" evidence="1">
    <location>
        <position position="1"/>
    </location>
</feature>
<sequence length="80" mass="8781">ARDALLALRGLSKAEREGAVCRLVGHIEAGQVDAWRGRAQLRDRMIEIIDTVVAEESEQLACLAGIRDALEQLEIPADEE</sequence>
<dbReference type="EMBL" id="BARU01013039">
    <property type="protein sequence ID" value="GAH32589.1"/>
    <property type="molecule type" value="Genomic_DNA"/>
</dbReference>
<reference evidence="1" key="1">
    <citation type="journal article" date="2014" name="Front. Microbiol.">
        <title>High frequency of phylogenetically diverse reductive dehalogenase-homologous genes in deep subseafloor sedimentary metagenomes.</title>
        <authorList>
            <person name="Kawai M."/>
            <person name="Futagami T."/>
            <person name="Toyoda A."/>
            <person name="Takaki Y."/>
            <person name="Nishi S."/>
            <person name="Hori S."/>
            <person name="Arai W."/>
            <person name="Tsubouchi T."/>
            <person name="Morono Y."/>
            <person name="Uchiyama I."/>
            <person name="Ito T."/>
            <person name="Fujiyama A."/>
            <person name="Inagaki F."/>
            <person name="Takami H."/>
        </authorList>
    </citation>
    <scope>NUCLEOTIDE SEQUENCE</scope>
    <source>
        <strain evidence="1">Expedition CK06-06</strain>
    </source>
</reference>
<evidence type="ECO:0000313" key="1">
    <source>
        <dbReference type="EMBL" id="GAH32589.1"/>
    </source>
</evidence>
<dbReference type="AlphaFoldDB" id="X1FTB9"/>
<proteinExistence type="predicted"/>
<protein>
    <submittedName>
        <fullName evidence="1">Uncharacterized protein</fullName>
    </submittedName>
</protein>
<name>X1FTB9_9ZZZZ</name>
<accession>X1FTB9</accession>
<comment type="caution">
    <text evidence="1">The sequence shown here is derived from an EMBL/GenBank/DDBJ whole genome shotgun (WGS) entry which is preliminary data.</text>
</comment>
<organism evidence="1">
    <name type="scientific">marine sediment metagenome</name>
    <dbReference type="NCBI Taxonomy" id="412755"/>
    <lineage>
        <taxon>unclassified sequences</taxon>
        <taxon>metagenomes</taxon>
        <taxon>ecological metagenomes</taxon>
    </lineage>
</organism>